<reference evidence="1 2" key="1">
    <citation type="submission" date="2014-04" db="EMBL/GenBank/DDBJ databases">
        <title>Draft genome sequence of Bacillus azotoformans MEV2011, a (co-) denitrifying strain unable to grow in the presence of oxygen.</title>
        <authorList>
            <person name="Nielsen M."/>
            <person name="Schreiber L."/>
            <person name="Finster K."/>
            <person name="Schramm A."/>
        </authorList>
    </citation>
    <scope>NUCLEOTIDE SEQUENCE [LARGE SCALE GENOMIC DNA]</scope>
    <source>
        <strain evidence="1 2">MEV2011</strain>
    </source>
</reference>
<comment type="caution">
    <text evidence="1">The sequence shown here is derived from an EMBL/GenBank/DDBJ whole genome shotgun (WGS) entry which is preliminary data.</text>
</comment>
<dbReference type="AlphaFoldDB" id="A0A072NZL6"/>
<proteinExistence type="predicted"/>
<sequence>MTITGMKYKCYLPDEDMWAWMIVSPDEKTITFEQGIKWKGGRVTEKWLHDNWLSERLGITND</sequence>
<dbReference type="PATRIC" id="fig|1348973.3.peg.1833"/>
<dbReference type="OrthoDB" id="7061608at2"/>
<accession>A0A072NZL6</accession>
<dbReference type="EMBL" id="JJRY01000006">
    <property type="protein sequence ID" value="KEF38675.1"/>
    <property type="molecule type" value="Genomic_DNA"/>
</dbReference>
<name>A0A072NZL6_SCHAZ</name>
<evidence type="ECO:0000313" key="1">
    <source>
        <dbReference type="EMBL" id="KEF38675.1"/>
    </source>
</evidence>
<protein>
    <submittedName>
        <fullName evidence="1">Uncharacterized protein</fullName>
    </submittedName>
</protein>
<dbReference type="RefSeq" id="WP_051678144.1">
    <property type="nucleotide sequence ID" value="NZ_JJRY01000006.1"/>
</dbReference>
<evidence type="ECO:0000313" key="2">
    <source>
        <dbReference type="Proteomes" id="UP000027936"/>
    </source>
</evidence>
<dbReference type="Proteomes" id="UP000027936">
    <property type="component" value="Unassembled WGS sequence"/>
</dbReference>
<gene>
    <name evidence="1" type="ORF">M670_01886</name>
</gene>
<organism evidence="1 2">
    <name type="scientific">Schinkia azotoformans MEV2011</name>
    <dbReference type="NCBI Taxonomy" id="1348973"/>
    <lineage>
        <taxon>Bacteria</taxon>
        <taxon>Bacillati</taxon>
        <taxon>Bacillota</taxon>
        <taxon>Bacilli</taxon>
        <taxon>Bacillales</taxon>
        <taxon>Bacillaceae</taxon>
        <taxon>Calidifontibacillus/Schinkia group</taxon>
        <taxon>Schinkia</taxon>
    </lineage>
</organism>